<dbReference type="Gene3D" id="2.60.40.1890">
    <property type="entry name" value="PCu(A)C copper chaperone"/>
    <property type="match status" value="1"/>
</dbReference>
<dbReference type="Proteomes" id="UP000776651">
    <property type="component" value="Unassembled WGS sequence"/>
</dbReference>
<keyword evidence="1" id="KW-0732">Signal</keyword>
<comment type="caution">
    <text evidence="2">The sequence shown here is derived from an EMBL/GenBank/DDBJ whole genome shotgun (WGS) entry which is preliminary data.</text>
</comment>
<gene>
    <name evidence="2" type="ORF">K3177_08755</name>
</gene>
<dbReference type="InterPro" id="IPR007410">
    <property type="entry name" value="LpqE-like"/>
</dbReference>
<keyword evidence="3" id="KW-1185">Reference proteome</keyword>
<protein>
    <submittedName>
        <fullName evidence="2">Copper chaperone PCu(A)C</fullName>
    </submittedName>
</protein>
<dbReference type="InterPro" id="IPR036182">
    <property type="entry name" value="PCuAC_sf"/>
</dbReference>
<sequence>MTIRNIFTATALAGSILLAGCDSATEAEAPTEVEAVTSQIAVTDGWSRETAVGQDAGGAFMMLSNSGTSADRLTGGSTPVAGEVQVHTVDMTGGVMRMRQLTDGLEIPAGATVALKPGSFHIMLMKLKRPLQHGERYPVTLTFEKAEPIEVELTVQPVGSQGPVAKPKGADDV</sequence>
<feature type="chain" id="PRO_5045718738" evidence="1">
    <location>
        <begin position="25"/>
        <end position="173"/>
    </location>
</feature>
<evidence type="ECO:0000256" key="1">
    <source>
        <dbReference type="SAM" id="SignalP"/>
    </source>
</evidence>
<dbReference type="InterPro" id="IPR058248">
    <property type="entry name" value="Lxx211020-like"/>
</dbReference>
<evidence type="ECO:0000313" key="2">
    <source>
        <dbReference type="EMBL" id="MBX7488602.1"/>
    </source>
</evidence>
<dbReference type="SUPFAM" id="SSF110087">
    <property type="entry name" value="DR1885-like metal-binding protein"/>
    <property type="match status" value="1"/>
</dbReference>
<name>A0ABS7JF02_9SPHN</name>
<dbReference type="Pfam" id="PF04314">
    <property type="entry name" value="PCuAC"/>
    <property type="match status" value="1"/>
</dbReference>
<dbReference type="PROSITE" id="PS51257">
    <property type="entry name" value="PROKAR_LIPOPROTEIN"/>
    <property type="match status" value="1"/>
</dbReference>
<dbReference type="PANTHER" id="PTHR36302:SF1">
    <property type="entry name" value="COPPER CHAPERONE PCU(A)C"/>
    <property type="match status" value="1"/>
</dbReference>
<organism evidence="2 3">
    <name type="scientific">Qipengyuania pacifica</name>
    <dbReference type="NCBI Taxonomy" id="2860199"/>
    <lineage>
        <taxon>Bacteria</taxon>
        <taxon>Pseudomonadati</taxon>
        <taxon>Pseudomonadota</taxon>
        <taxon>Alphaproteobacteria</taxon>
        <taxon>Sphingomonadales</taxon>
        <taxon>Erythrobacteraceae</taxon>
        <taxon>Qipengyuania</taxon>
    </lineage>
</organism>
<reference evidence="2 3" key="1">
    <citation type="submission" date="2021-08" db="EMBL/GenBank/DDBJ databases">
        <title>Comparative Genomics Analysis of the Genus Qipengyuania Reveals Extensive Genetic Diversity and Metabolic Versatility, Including the Description of Fifteen Novel Species.</title>
        <authorList>
            <person name="Liu Y."/>
        </authorList>
    </citation>
    <scope>NUCLEOTIDE SEQUENCE [LARGE SCALE GENOMIC DNA]</scope>
    <source>
        <strain evidence="2 3">GH25</strain>
    </source>
</reference>
<dbReference type="RefSeq" id="WP_221597922.1">
    <property type="nucleotide sequence ID" value="NZ_JAIGNQ010000002.1"/>
</dbReference>
<proteinExistence type="predicted"/>
<evidence type="ECO:0000313" key="3">
    <source>
        <dbReference type="Proteomes" id="UP000776651"/>
    </source>
</evidence>
<accession>A0ABS7JF02</accession>
<dbReference type="PANTHER" id="PTHR36302">
    <property type="entry name" value="BLR7088 PROTEIN"/>
    <property type="match status" value="1"/>
</dbReference>
<feature type="signal peptide" evidence="1">
    <location>
        <begin position="1"/>
        <end position="24"/>
    </location>
</feature>
<dbReference type="EMBL" id="JAIGNQ010000002">
    <property type="protein sequence ID" value="MBX7488602.1"/>
    <property type="molecule type" value="Genomic_DNA"/>
</dbReference>